<dbReference type="GO" id="GO:0016787">
    <property type="term" value="F:hydrolase activity"/>
    <property type="evidence" value="ECO:0007669"/>
    <property type="project" value="UniProtKB-KW"/>
</dbReference>
<dbReference type="InterPro" id="IPR023214">
    <property type="entry name" value="HAD_sf"/>
</dbReference>
<dbReference type="EC" id="3.1.3.-" evidence="1"/>
<dbReference type="Pfam" id="PF12710">
    <property type="entry name" value="HAD"/>
    <property type="match status" value="1"/>
</dbReference>
<evidence type="ECO:0000313" key="2">
    <source>
        <dbReference type="Proteomes" id="UP001174908"/>
    </source>
</evidence>
<dbReference type="PANTHER" id="PTHR43344">
    <property type="entry name" value="PHOSPHOSERINE PHOSPHATASE"/>
    <property type="match status" value="1"/>
</dbReference>
<dbReference type="CDD" id="cd01427">
    <property type="entry name" value="HAD_like"/>
    <property type="match status" value="1"/>
</dbReference>
<dbReference type="InterPro" id="IPR050582">
    <property type="entry name" value="HAD-like_SerB"/>
</dbReference>
<reference evidence="1" key="1">
    <citation type="submission" date="2023-06" db="EMBL/GenBank/DDBJ databases">
        <authorList>
            <person name="Jiang Y."/>
            <person name="Liu Q."/>
        </authorList>
    </citation>
    <scope>NUCLEOTIDE SEQUENCE</scope>
    <source>
        <strain evidence="1">CGMCC 1.12089</strain>
    </source>
</reference>
<name>A0ABT7NGW9_9BURK</name>
<keyword evidence="1" id="KW-0378">Hydrolase</keyword>
<comment type="caution">
    <text evidence="1">The sequence shown here is derived from an EMBL/GenBank/DDBJ whole genome shotgun (WGS) entry which is preliminary data.</text>
</comment>
<dbReference type="PROSITE" id="PS51257">
    <property type="entry name" value="PROKAR_LIPOPROTEIN"/>
    <property type="match status" value="1"/>
</dbReference>
<protein>
    <submittedName>
        <fullName evidence="1">HAD family hydrolase</fullName>
        <ecNumber evidence="1">3.1.3.-</ecNumber>
    </submittedName>
</protein>
<dbReference type="Gene3D" id="3.40.50.1000">
    <property type="entry name" value="HAD superfamily/HAD-like"/>
    <property type="match status" value="1"/>
</dbReference>
<keyword evidence="2" id="KW-1185">Reference proteome</keyword>
<accession>A0ABT7NGW9</accession>
<dbReference type="RefSeq" id="WP_286662322.1">
    <property type="nucleotide sequence ID" value="NZ_JASZYV010000006.1"/>
</dbReference>
<dbReference type="SUPFAM" id="SSF56784">
    <property type="entry name" value="HAD-like"/>
    <property type="match status" value="1"/>
</dbReference>
<proteinExistence type="predicted"/>
<sequence>MSASRQSLWARVGGWLAAGVVAATLAGCATGGNMGTDPLPSWNDGASKQAIVDFVRDVTKEGSPNYVAPSQRIATFDNDGTLWVEQPIYTQFALMIAQLKAAKPRPEWVNNPTYKALMADDMKTAMAGGEKALLGLLFQANSGMSVDDYDKAIRQWFATARHPTLKRPYTELVYQPQLELLKYLRANGFKTFIVSGGTMEAMRPWAEEVYGIPPEQVVGSSQTIKYDVATGKLMREPSLFFLDDGPGKPVGINLHIGQRPILAFGNSDGDMHMLKYTTDGPGRRLGLIVHHDDAQREFAYDRQSSMGKLDKALDQAPANKWIVVSMKKDWKQVFPSAK</sequence>
<evidence type="ECO:0000313" key="1">
    <source>
        <dbReference type="EMBL" id="MDM0047205.1"/>
    </source>
</evidence>
<dbReference type="InterPro" id="IPR036412">
    <property type="entry name" value="HAD-like_sf"/>
</dbReference>
<gene>
    <name evidence="1" type="ORF">QTH91_22120</name>
</gene>
<organism evidence="1 2">
    <name type="scientific">Variovorax dokdonensis</name>
    <dbReference type="NCBI Taxonomy" id="344883"/>
    <lineage>
        <taxon>Bacteria</taxon>
        <taxon>Pseudomonadati</taxon>
        <taxon>Pseudomonadota</taxon>
        <taxon>Betaproteobacteria</taxon>
        <taxon>Burkholderiales</taxon>
        <taxon>Comamonadaceae</taxon>
        <taxon>Variovorax</taxon>
    </lineage>
</organism>
<dbReference type="EMBL" id="JASZYV010000006">
    <property type="protein sequence ID" value="MDM0047205.1"/>
    <property type="molecule type" value="Genomic_DNA"/>
</dbReference>
<dbReference type="Proteomes" id="UP001174908">
    <property type="component" value="Unassembled WGS sequence"/>
</dbReference>